<dbReference type="InterPro" id="IPR009080">
    <property type="entry name" value="tRNAsynth_Ia_anticodon-bd"/>
</dbReference>
<evidence type="ECO:0000256" key="6">
    <source>
        <dbReference type="ARBA" id="ARBA00022917"/>
    </source>
</evidence>
<comment type="caution">
    <text evidence="14">The sequence shown here is derived from an EMBL/GenBank/DDBJ whole genome shotgun (WGS) entry which is preliminary data.</text>
</comment>
<evidence type="ECO:0000259" key="13">
    <source>
        <dbReference type="Pfam" id="PF08264"/>
    </source>
</evidence>
<evidence type="ECO:0000259" key="12">
    <source>
        <dbReference type="Pfam" id="PF00133"/>
    </source>
</evidence>
<dbReference type="InterPro" id="IPR022874">
    <property type="entry name" value="Valine-tRNA_ligase_type_2"/>
</dbReference>
<dbReference type="NCBIfam" id="TIGR00422">
    <property type="entry name" value="valS"/>
    <property type="match status" value="1"/>
</dbReference>
<dbReference type="InterPro" id="IPR013155">
    <property type="entry name" value="M/V/L/I-tRNA-synth_anticd-bd"/>
</dbReference>
<evidence type="ECO:0000256" key="11">
    <source>
        <dbReference type="HAMAP-Rule" id="MF_02005"/>
    </source>
</evidence>
<accession>A0AAE4MA81</accession>
<evidence type="ECO:0000256" key="9">
    <source>
        <dbReference type="ARBA" id="ARBA00055630"/>
    </source>
</evidence>
<dbReference type="Pfam" id="PF08264">
    <property type="entry name" value="Anticodon_1"/>
    <property type="match status" value="1"/>
</dbReference>
<comment type="catalytic activity">
    <reaction evidence="8 11">
        <text>tRNA(Val) + L-valine + ATP = L-valyl-tRNA(Val) + AMP + diphosphate</text>
        <dbReference type="Rhea" id="RHEA:10704"/>
        <dbReference type="Rhea" id="RHEA-COMP:9672"/>
        <dbReference type="Rhea" id="RHEA-COMP:9708"/>
        <dbReference type="ChEBI" id="CHEBI:30616"/>
        <dbReference type="ChEBI" id="CHEBI:33019"/>
        <dbReference type="ChEBI" id="CHEBI:57762"/>
        <dbReference type="ChEBI" id="CHEBI:78442"/>
        <dbReference type="ChEBI" id="CHEBI:78537"/>
        <dbReference type="ChEBI" id="CHEBI:456215"/>
        <dbReference type="EC" id="6.1.1.9"/>
    </reaction>
</comment>
<keyword evidence="15" id="KW-1185">Reference proteome</keyword>
<keyword evidence="2 11" id="KW-0963">Cytoplasm</keyword>
<dbReference type="AlphaFoldDB" id="A0AAE4MA81"/>
<dbReference type="CDD" id="cd07962">
    <property type="entry name" value="Anticodon_Ia_Val"/>
    <property type="match status" value="1"/>
</dbReference>
<dbReference type="CDD" id="cd00817">
    <property type="entry name" value="ValRS_core"/>
    <property type="match status" value="1"/>
</dbReference>
<feature type="short sequence motif" description="'KMSKS' region" evidence="11">
    <location>
        <begin position="543"/>
        <end position="547"/>
    </location>
</feature>
<sequence length="886" mass="100244">MKKPHSRITIKWKEKQKLLQMSLPEELPKTYDFAAVEKRWLGEWNDSDFYFDTQSNKPQYVIDTPPPYPTGKLHIGHALNWVYMDIIARYKRMTGYNVMFPQGWDCHGLPTEVKVEETHNITKNDVSREEFRRMCRELTVDNIAAMRQSLRTMGFSVDWSNEYITMEPYYYGKTQLSFLRMLKDGYIYQDEHPVNYCTRCETAIAFAEVSYYEGTTLLNFFDFDGLEIATTRPELLAACVAVAVHPDDERYTESVGKTLRVPIFGHDVTIIADDAVDMNFGSGAVMICTFGDKTDVFWWKKHHLPLRKALSTNGTMTAICGKYQGMTSKACREAILADMKALGILKSQKQIDQRVGGCWRCKTPIEILSERQWFVRVKGDEIVKAAREIKWYPEHMLQRLENWAEQMEWDWCISRQRLFATPIPVWFCDQCGEMILPDEADLPIDPTIDKPKHACPKCGGSSFTGETDVLDTWMDSSITDLHITGWDGSGRPPYFPSQIRPQGHDIIRTWAFYTILRSIALTGEKPWDGILINGMVLGEDGFKMSKSRGNVIGPEDVMGPYGVDALRQWAAAGSSTGQDIQFNWNDVVAASRFQTKMWNIVRFSLMQINKETTVPETNGPSTLIDRWMLANLSHTIAEVTDAMENYLFDKGLKLIRDFAWNVLADEYLEFVKGRLYSEDPDRAGAVYTLRTTVDALCTMLSPYIPFFAQECYHHLSGGARIIDHPWSSFSYTDADAMRDGDLVVNIVGVLRKYKHDAGLALNAPLGETTIYTPSHNVDDAGDLGRTVNAQVTWKAEEPKLEKKVGDVVFNKGVVGKTLRGKAGAFMAAVNALSDADKITPPAFVVADGEEIAVPENAWTTSYVYSVSGMAVDVIMVDDAIITIRKA</sequence>
<evidence type="ECO:0000256" key="2">
    <source>
        <dbReference type="ARBA" id="ARBA00022490"/>
    </source>
</evidence>
<protein>
    <recommendedName>
        <fullName evidence="11">Valine--tRNA ligase</fullName>
        <ecNumber evidence="11">6.1.1.9</ecNumber>
    </recommendedName>
    <alternativeName>
        <fullName evidence="11">Valyl-tRNA synthetase</fullName>
        <shortName evidence="11">ValRS</shortName>
    </alternativeName>
</protein>
<feature type="domain" description="Methionyl/Valyl/Leucyl/Isoleucyl-tRNA synthetase anticodon-binding" evidence="13">
    <location>
        <begin position="625"/>
        <end position="765"/>
    </location>
</feature>
<keyword evidence="5 11" id="KW-0067">ATP-binding</keyword>
<dbReference type="GO" id="GO:0002161">
    <property type="term" value="F:aminoacyl-tRNA deacylase activity"/>
    <property type="evidence" value="ECO:0007669"/>
    <property type="project" value="InterPro"/>
</dbReference>
<keyword evidence="7 11" id="KW-0030">Aminoacyl-tRNA synthetase</keyword>
<comment type="subcellular location">
    <subcellularLocation>
        <location evidence="1 11">Cytoplasm</location>
    </subcellularLocation>
</comment>
<comment type="similarity">
    <text evidence="10 11">Belongs to the class-I aminoacyl-tRNA synthetase family. ValS type 2 subfamily.</text>
</comment>
<evidence type="ECO:0000313" key="14">
    <source>
        <dbReference type="EMBL" id="MDV0441397.1"/>
    </source>
</evidence>
<proteinExistence type="inferred from homology"/>
<comment type="function">
    <text evidence="9 11">Catalyzes the attachment of valine to tRNA(Val). As ValRS can inadvertently accommodate and process structurally similar amino acids such as threonine, to avoid such errors, it has a 'posttransfer' editing activity that hydrolyzes mischarged Thr-tRNA(Val) in a tRNA-dependent manner.</text>
</comment>
<dbReference type="FunFam" id="3.40.50.620:FF:000192">
    <property type="entry name" value="Valine--tRNA ligase"/>
    <property type="match status" value="1"/>
</dbReference>
<dbReference type="PROSITE" id="PS00178">
    <property type="entry name" value="AA_TRNA_LIGASE_I"/>
    <property type="match status" value="1"/>
</dbReference>
<dbReference type="Gene3D" id="1.10.730.10">
    <property type="entry name" value="Isoleucyl-tRNA Synthetase, Domain 1"/>
    <property type="match status" value="1"/>
</dbReference>
<dbReference type="InterPro" id="IPR033705">
    <property type="entry name" value="Anticodon_Ia_Val"/>
</dbReference>
<dbReference type="InterPro" id="IPR001412">
    <property type="entry name" value="aa-tRNA-synth_I_CS"/>
</dbReference>
<dbReference type="Pfam" id="PF00133">
    <property type="entry name" value="tRNA-synt_1"/>
    <property type="match status" value="1"/>
</dbReference>
<organism evidence="14 15">
    <name type="scientific">Methanorbis furvi</name>
    <dbReference type="NCBI Taxonomy" id="3028299"/>
    <lineage>
        <taxon>Archaea</taxon>
        <taxon>Methanobacteriati</taxon>
        <taxon>Methanobacteriota</taxon>
        <taxon>Stenosarchaea group</taxon>
        <taxon>Methanomicrobia</taxon>
        <taxon>Methanomicrobiales</taxon>
        <taxon>Methanocorpusculaceae</taxon>
        <taxon>Methanorbis</taxon>
    </lineage>
</organism>
<feature type="domain" description="Aminoacyl-tRNA synthetase class Ia" evidence="12">
    <location>
        <begin position="40"/>
        <end position="582"/>
    </location>
</feature>
<dbReference type="EC" id="6.1.1.9" evidence="11"/>
<evidence type="ECO:0000256" key="4">
    <source>
        <dbReference type="ARBA" id="ARBA00022741"/>
    </source>
</evidence>
<dbReference type="NCBIfam" id="NF009687">
    <property type="entry name" value="PRK13208.1"/>
    <property type="match status" value="1"/>
</dbReference>
<dbReference type="GO" id="GO:0004832">
    <property type="term" value="F:valine-tRNA ligase activity"/>
    <property type="evidence" value="ECO:0007669"/>
    <property type="project" value="UniProtKB-UniRule"/>
</dbReference>
<dbReference type="Gene3D" id="3.40.50.620">
    <property type="entry name" value="HUPs"/>
    <property type="match status" value="2"/>
</dbReference>
<comment type="domain">
    <text evidence="11">ValRS has two distinct active sites: one for aminoacylation and one for editing. The misactivated threonine is translocated from the active site to the editing site.</text>
</comment>
<dbReference type="HAMAP" id="MF_02005">
    <property type="entry name" value="Val_tRNA_synth_type2"/>
    <property type="match status" value="1"/>
</dbReference>
<evidence type="ECO:0000256" key="10">
    <source>
        <dbReference type="ARBA" id="ARBA00061452"/>
    </source>
</evidence>
<dbReference type="EMBL" id="JAWDKA010000003">
    <property type="protein sequence ID" value="MDV0441397.1"/>
    <property type="molecule type" value="Genomic_DNA"/>
</dbReference>
<dbReference type="GO" id="GO:0006438">
    <property type="term" value="P:valyl-tRNA aminoacylation"/>
    <property type="evidence" value="ECO:0007669"/>
    <property type="project" value="UniProtKB-UniRule"/>
</dbReference>
<dbReference type="InterPro" id="IPR014729">
    <property type="entry name" value="Rossmann-like_a/b/a_fold"/>
</dbReference>
<evidence type="ECO:0000256" key="5">
    <source>
        <dbReference type="ARBA" id="ARBA00022840"/>
    </source>
</evidence>
<dbReference type="Proteomes" id="UP001273136">
    <property type="component" value="Unassembled WGS sequence"/>
</dbReference>
<dbReference type="InterPro" id="IPR002303">
    <property type="entry name" value="Valyl-tRNA_ligase"/>
</dbReference>
<dbReference type="PANTHER" id="PTHR11946:SF93">
    <property type="entry name" value="VALINE--TRNA LIGASE, CHLOROPLASTIC_MITOCHONDRIAL 2"/>
    <property type="match status" value="1"/>
</dbReference>
<dbReference type="SUPFAM" id="SSF47323">
    <property type="entry name" value="Anticodon-binding domain of a subclass of class I aminoacyl-tRNA synthetases"/>
    <property type="match status" value="1"/>
</dbReference>
<keyword evidence="3 11" id="KW-0436">Ligase</keyword>
<dbReference type="InterPro" id="IPR009008">
    <property type="entry name" value="Val/Leu/Ile-tRNA-synth_edit"/>
</dbReference>
<evidence type="ECO:0000256" key="7">
    <source>
        <dbReference type="ARBA" id="ARBA00023146"/>
    </source>
</evidence>
<dbReference type="GO" id="GO:0005829">
    <property type="term" value="C:cytosol"/>
    <property type="evidence" value="ECO:0007669"/>
    <property type="project" value="TreeGrafter"/>
</dbReference>
<dbReference type="PANTHER" id="PTHR11946">
    <property type="entry name" value="VALYL-TRNA SYNTHETASES"/>
    <property type="match status" value="1"/>
</dbReference>
<feature type="short sequence motif" description="'HIGH' region" evidence="11">
    <location>
        <begin position="67"/>
        <end position="77"/>
    </location>
</feature>
<dbReference type="GO" id="GO:0005524">
    <property type="term" value="F:ATP binding"/>
    <property type="evidence" value="ECO:0007669"/>
    <property type="project" value="UniProtKB-UniRule"/>
</dbReference>
<dbReference type="InterPro" id="IPR002300">
    <property type="entry name" value="aa-tRNA-synth_Ia"/>
</dbReference>
<name>A0AAE4MA81_9EURY</name>
<dbReference type="SUPFAM" id="SSF50677">
    <property type="entry name" value="ValRS/IleRS/LeuRS editing domain"/>
    <property type="match status" value="1"/>
</dbReference>
<evidence type="ECO:0000313" key="15">
    <source>
        <dbReference type="Proteomes" id="UP001273136"/>
    </source>
</evidence>
<keyword evidence="4 11" id="KW-0547">Nucleotide-binding</keyword>
<evidence type="ECO:0000256" key="3">
    <source>
        <dbReference type="ARBA" id="ARBA00022598"/>
    </source>
</evidence>
<evidence type="ECO:0000256" key="8">
    <source>
        <dbReference type="ARBA" id="ARBA00047552"/>
    </source>
</evidence>
<keyword evidence="6 11" id="KW-0648">Protein biosynthesis</keyword>
<evidence type="ECO:0000256" key="1">
    <source>
        <dbReference type="ARBA" id="ARBA00004496"/>
    </source>
</evidence>
<dbReference type="PRINTS" id="PR00986">
    <property type="entry name" value="TRNASYNTHVAL"/>
</dbReference>
<gene>
    <name evidence="14" type="primary">valS_1</name>
    <name evidence="11" type="synonym">valS</name>
    <name evidence="14" type="ORF">McpAg1_05830</name>
</gene>
<feature type="binding site" evidence="11">
    <location>
        <position position="546"/>
    </location>
    <ligand>
        <name>ATP</name>
        <dbReference type="ChEBI" id="CHEBI:30616"/>
    </ligand>
</feature>
<reference evidence="14" key="1">
    <citation type="submission" date="2023-06" db="EMBL/GenBank/DDBJ databases">
        <title>Genome sequence of Methancorpusculaceae sp. Ag1.</title>
        <authorList>
            <person name="Protasov E."/>
            <person name="Platt K."/>
            <person name="Poehlein A."/>
            <person name="Daniel R."/>
            <person name="Brune A."/>
        </authorList>
    </citation>
    <scope>NUCLEOTIDE SEQUENCE</scope>
    <source>
        <strain evidence="14">Ag1</strain>
    </source>
</reference>
<dbReference type="SUPFAM" id="SSF52374">
    <property type="entry name" value="Nucleotidylyl transferase"/>
    <property type="match status" value="1"/>
</dbReference>